<evidence type="ECO:0000313" key="2">
    <source>
        <dbReference type="EMBL" id="EDM77540.1"/>
    </source>
</evidence>
<dbReference type="Proteomes" id="UP000005801">
    <property type="component" value="Unassembled WGS sequence"/>
</dbReference>
<protein>
    <submittedName>
        <fullName evidence="2">Uncharacterized protein</fullName>
    </submittedName>
</protein>
<dbReference type="AlphaFoldDB" id="A6G9B8"/>
<keyword evidence="3" id="KW-1185">Reference proteome</keyword>
<accession>A6G9B8</accession>
<gene>
    <name evidence="2" type="ORF">PPSIR1_09560</name>
</gene>
<reference evidence="2 3" key="1">
    <citation type="submission" date="2007-06" db="EMBL/GenBank/DDBJ databases">
        <authorList>
            <person name="Shimkets L."/>
            <person name="Ferriera S."/>
            <person name="Johnson J."/>
            <person name="Kravitz S."/>
            <person name="Beeson K."/>
            <person name="Sutton G."/>
            <person name="Rogers Y.-H."/>
            <person name="Friedman R."/>
            <person name="Frazier M."/>
            <person name="Venter J.C."/>
        </authorList>
    </citation>
    <scope>NUCLEOTIDE SEQUENCE [LARGE SCALE GENOMIC DNA]</scope>
    <source>
        <strain evidence="2 3">SIR-1</strain>
    </source>
</reference>
<sequence>MIAGCPSDDGGDDSTSNADSTAGDENGENDNGENDNGSEGSECFEAPELEICERFIACLDQIAPGQGASQVDKYGPDGTCWCNSTEEEALECLSTCQEEIAKALVNFPTANACHESYCTLDELDPAQPYGLPEGGSCADFDWNGAPYPQIEIANPLGVPGTFCSPACSGIANACPDSAQTSAEGTCFIAQGDTNYCISRCYVDSTVIGGTQCQCGATCQPYGGPDGEGNMRGICTFE</sequence>
<dbReference type="EMBL" id="ABCS01000044">
    <property type="protein sequence ID" value="EDM77540.1"/>
    <property type="molecule type" value="Genomic_DNA"/>
</dbReference>
<feature type="region of interest" description="Disordered" evidence="1">
    <location>
        <begin position="1"/>
        <end position="40"/>
    </location>
</feature>
<dbReference type="STRING" id="391625.PPSIR1_09560"/>
<comment type="caution">
    <text evidence="2">The sequence shown here is derived from an EMBL/GenBank/DDBJ whole genome shotgun (WGS) entry which is preliminary data.</text>
</comment>
<name>A6G9B8_9BACT</name>
<evidence type="ECO:0000256" key="1">
    <source>
        <dbReference type="SAM" id="MobiDB-lite"/>
    </source>
</evidence>
<evidence type="ECO:0000313" key="3">
    <source>
        <dbReference type="Proteomes" id="UP000005801"/>
    </source>
</evidence>
<proteinExistence type="predicted"/>
<organism evidence="2 3">
    <name type="scientific">Plesiocystis pacifica SIR-1</name>
    <dbReference type="NCBI Taxonomy" id="391625"/>
    <lineage>
        <taxon>Bacteria</taxon>
        <taxon>Pseudomonadati</taxon>
        <taxon>Myxococcota</taxon>
        <taxon>Polyangia</taxon>
        <taxon>Nannocystales</taxon>
        <taxon>Nannocystaceae</taxon>
        <taxon>Plesiocystis</taxon>
    </lineage>
</organism>